<evidence type="ECO:0000256" key="1">
    <source>
        <dbReference type="SAM" id="SignalP"/>
    </source>
</evidence>
<protein>
    <submittedName>
        <fullName evidence="3">Soluble quino protein glucose dehydrogenase</fullName>
    </submittedName>
</protein>
<dbReference type="InterPro" id="IPR011042">
    <property type="entry name" value="6-blade_b-propeller_TolB-like"/>
</dbReference>
<dbReference type="EMBL" id="KV426225">
    <property type="protein sequence ID" value="KZV84440.1"/>
    <property type="molecule type" value="Genomic_DNA"/>
</dbReference>
<reference evidence="3 4" key="1">
    <citation type="journal article" date="2016" name="Mol. Biol. Evol.">
        <title>Comparative Genomics of Early-Diverging Mushroom-Forming Fungi Provides Insights into the Origins of Lignocellulose Decay Capabilities.</title>
        <authorList>
            <person name="Nagy L.G."/>
            <person name="Riley R."/>
            <person name="Tritt A."/>
            <person name="Adam C."/>
            <person name="Daum C."/>
            <person name="Floudas D."/>
            <person name="Sun H."/>
            <person name="Yadav J.S."/>
            <person name="Pangilinan J."/>
            <person name="Larsson K.H."/>
            <person name="Matsuura K."/>
            <person name="Barry K."/>
            <person name="Labutti K."/>
            <person name="Kuo R."/>
            <person name="Ohm R.A."/>
            <person name="Bhattacharya S.S."/>
            <person name="Shirouzu T."/>
            <person name="Yoshinaga Y."/>
            <person name="Martin F.M."/>
            <person name="Grigoriev I.V."/>
            <person name="Hibbett D.S."/>
        </authorList>
    </citation>
    <scope>NUCLEOTIDE SEQUENCE [LARGE SCALE GENOMIC DNA]</scope>
    <source>
        <strain evidence="3 4">HHB12029</strain>
    </source>
</reference>
<dbReference type="InParanoid" id="A0A165DFL9"/>
<organism evidence="3 4">
    <name type="scientific">Exidia glandulosa HHB12029</name>
    <dbReference type="NCBI Taxonomy" id="1314781"/>
    <lineage>
        <taxon>Eukaryota</taxon>
        <taxon>Fungi</taxon>
        <taxon>Dikarya</taxon>
        <taxon>Basidiomycota</taxon>
        <taxon>Agaricomycotina</taxon>
        <taxon>Agaricomycetes</taxon>
        <taxon>Auriculariales</taxon>
        <taxon>Exidiaceae</taxon>
        <taxon>Exidia</taxon>
    </lineage>
</organism>
<name>A0A165DFL9_EXIGL</name>
<feature type="chain" id="PRO_5007856520" evidence="1">
    <location>
        <begin position="21"/>
        <end position="423"/>
    </location>
</feature>
<keyword evidence="4" id="KW-1185">Reference proteome</keyword>
<evidence type="ECO:0000313" key="4">
    <source>
        <dbReference type="Proteomes" id="UP000077266"/>
    </source>
</evidence>
<keyword evidence="1" id="KW-0732">Signal</keyword>
<dbReference type="InterPro" id="IPR054539">
    <property type="entry name" value="Beta-prop_PDH"/>
</dbReference>
<dbReference type="Gene3D" id="2.120.10.30">
    <property type="entry name" value="TolB, C-terminal domain"/>
    <property type="match status" value="1"/>
</dbReference>
<dbReference type="OrthoDB" id="507128at2759"/>
<evidence type="ECO:0000259" key="2">
    <source>
        <dbReference type="Pfam" id="PF22807"/>
    </source>
</evidence>
<gene>
    <name evidence="3" type="ORF">EXIGLDRAFT_655044</name>
</gene>
<dbReference type="STRING" id="1314781.A0A165DFL9"/>
<feature type="signal peptide" evidence="1">
    <location>
        <begin position="1"/>
        <end position="20"/>
    </location>
</feature>
<dbReference type="Proteomes" id="UP000077266">
    <property type="component" value="Unassembled WGS sequence"/>
</dbReference>
<proteinExistence type="predicted"/>
<sequence length="423" mass="44821">MKAALAVVFSALCLNGSVLAAWVTPKFKLNTASGWTAHGVANGLATPRTLVFDSAGHLLVLEKGTGIVAFTLNSDGSVASKTTVLSYSYPNHGLALSVDGKTLFASSSNTAWKWDYNATSLKVSNQKKVVTGMDNDDHVTRTLLVSSAHPSLLIVSRGSNNNLDMGATASSGRAQVKVFDWTKLPSGDVGYDFTSQGKILAYGVRNEVGLVEDGAGRVWGVENSADNLVRVRSGVSYDVHQDNPGEKLHLLGDAQSVSSGPNYGYPNCFSVWNPSSGFPSSDSFKTGDWFVQQPNSSAIDTAWCNSNTVKPKLLFQAHSAPLDIKLGPKSDPRAYVAFHGSWNRSPPTGYKVVAVPGSISSSAWNPTASITSTTGYVDILTNSNVTSCPGSCFRPAGLVFNSDGTRLYVASDATGEVFMLQRS</sequence>
<dbReference type="SUPFAM" id="SSF50952">
    <property type="entry name" value="Soluble quinoprotein glucose dehydrogenase"/>
    <property type="match status" value="1"/>
</dbReference>
<dbReference type="Pfam" id="PF22807">
    <property type="entry name" value="TrAA12"/>
    <property type="match status" value="1"/>
</dbReference>
<accession>A0A165DFL9</accession>
<dbReference type="AlphaFoldDB" id="A0A165DFL9"/>
<evidence type="ECO:0000313" key="3">
    <source>
        <dbReference type="EMBL" id="KZV84440.1"/>
    </source>
</evidence>
<feature type="domain" description="Pyrroloquinoline quinone-dependent pyranose dehydrogenase beta-propeller" evidence="2">
    <location>
        <begin position="30"/>
        <end position="422"/>
    </location>
</feature>
<dbReference type="InterPro" id="IPR011041">
    <property type="entry name" value="Quinoprot_gluc/sorb_DH_b-prop"/>
</dbReference>